<keyword evidence="2" id="KW-1185">Reference proteome</keyword>
<gene>
    <name evidence="1" type="ORF">OC929_00605</name>
</gene>
<dbReference type="NCBIfam" id="TIGR03696">
    <property type="entry name" value="Rhs_assc_core"/>
    <property type="match status" value="1"/>
</dbReference>
<dbReference type="RefSeq" id="WP_262950015.1">
    <property type="nucleotide sequence ID" value="NZ_JAOSLA010000001.1"/>
</dbReference>
<comment type="caution">
    <text evidence="1">The sequence shown here is derived from an EMBL/GenBank/DDBJ whole genome shotgun (WGS) entry which is preliminary data.</text>
</comment>
<reference evidence="1" key="2">
    <citation type="submission" date="2022-09" db="EMBL/GenBank/DDBJ databases">
        <authorList>
            <person name="Cesa-Luna C."/>
            <person name="Girard L."/>
            <person name="Lood C."/>
            <person name="Hofte M."/>
            <person name="De Mot R."/>
        </authorList>
    </citation>
    <scope>NUCLEOTIDE SEQUENCE</scope>
    <source>
        <strain evidence="1">COR51</strain>
    </source>
</reference>
<dbReference type="InterPro" id="IPR022385">
    <property type="entry name" value="Rhs_assc_core"/>
</dbReference>
<reference evidence="1" key="3">
    <citation type="journal article" date="2023" name="mSystems">
        <title>Charting the Lipopeptidome of Nonpathogenic Pseudomonas.</title>
        <authorList>
            <person name="Cesa-Luna C."/>
            <person name="Geudens N."/>
            <person name="Girard L."/>
            <person name="De Roo V."/>
            <person name="Maklad H.R."/>
            <person name="Martins J.C."/>
            <person name="Hofte M."/>
            <person name="De Mot R."/>
        </authorList>
    </citation>
    <scope>NUCLEOTIDE SEQUENCE</scope>
    <source>
        <strain evidence="1">COR51</strain>
    </source>
</reference>
<dbReference type="EMBL" id="JAOSLA010000001">
    <property type="protein sequence ID" value="MCU7236537.1"/>
    <property type="molecule type" value="Genomic_DNA"/>
</dbReference>
<organism evidence="1 2">
    <name type="scientific">Pseudomonas peradeniyensis</name>
    <dbReference type="NCBI Taxonomy" id="2745488"/>
    <lineage>
        <taxon>Bacteria</taxon>
        <taxon>Pseudomonadati</taxon>
        <taxon>Pseudomonadota</taxon>
        <taxon>Gammaproteobacteria</taxon>
        <taxon>Pseudomonadales</taxon>
        <taxon>Pseudomonadaceae</taxon>
        <taxon>Pseudomonas</taxon>
    </lineage>
</organism>
<dbReference type="Proteomes" id="UP001139994">
    <property type="component" value="Unassembled WGS sequence"/>
</dbReference>
<evidence type="ECO:0000313" key="2">
    <source>
        <dbReference type="Proteomes" id="UP001139994"/>
    </source>
</evidence>
<reference evidence="1" key="1">
    <citation type="journal article" date="2022" name="Microbiol. Spectr.">
        <title>An Nuclear Magnetic Resonance Fingerprint Matching Approach for the Identification and Structural Re-Evaluation of Pseudomonas Lipopeptides.</title>
        <authorList>
            <person name="De Roo V."/>
            <person name="Verleysen Y."/>
            <person name="Kovacs B."/>
            <person name="De Vleeschouwer M."/>
            <person name="Muangkaew P."/>
            <person name="Girard L."/>
            <person name="Hofte M."/>
            <person name="De Mot R."/>
            <person name="Madder A."/>
            <person name="Geudens N."/>
            <person name="Martins J.C."/>
        </authorList>
    </citation>
    <scope>NUCLEOTIDE SEQUENCE</scope>
    <source>
        <strain evidence="1">COR51</strain>
    </source>
</reference>
<dbReference type="Gene3D" id="2.180.10.10">
    <property type="entry name" value="RHS repeat-associated core"/>
    <property type="match status" value="1"/>
</dbReference>
<protein>
    <submittedName>
        <fullName evidence="1">RHS repeat-associated core domain-containing protein</fullName>
    </submittedName>
</protein>
<sequence>MKHLDKDGQLHSILRNTDRPLANNPACGAGLLATDSKGSVLARLNETSEQNHAYTAYGHALEIQAFGTLLGFNGECVEPVTACYLLGNGYRAYSPVLMRFHSPDSWSPFGRGGLNAYVYCSADPINYSDPSGHVQTLIKAAPPIAEVVPKAPRFLRSKRTPIKQRFTVDHQETLTTTTIEIIGQGETAQHRAVSSTRTRKQTTELFEVIADPHKGPATVHVTRTNLDSFLELSNEIFTVEAANAMYGPTSPFSPTHLNNLQNRRNGLTLWGQQLARRAVDPNDSSAVVRAGSTIRRD</sequence>
<accession>A0ABT2V456</accession>
<dbReference type="SUPFAM" id="SSF56399">
    <property type="entry name" value="ADP-ribosylation"/>
    <property type="match status" value="1"/>
</dbReference>
<proteinExistence type="predicted"/>
<evidence type="ECO:0000313" key="1">
    <source>
        <dbReference type="EMBL" id="MCU7236537.1"/>
    </source>
</evidence>
<name>A0ABT2V456_9PSED</name>